<dbReference type="STRING" id="748224.HMPREF9436_02564"/>
<sequence length="71" mass="8168">MLSLWQYQRKYYFIILQTSRPCGAGLFPFSREGRNGKRHIAAVSRAADKAQTYPYSSSRKRLEIGGTQKIL</sequence>
<evidence type="ECO:0000313" key="1">
    <source>
        <dbReference type="EMBL" id="EFQ05959.1"/>
    </source>
</evidence>
<accession>E2ZLK5</accession>
<name>E2ZLK5_9FIRM</name>
<proteinExistence type="predicted"/>
<dbReference type="Proteomes" id="UP000006028">
    <property type="component" value="Unassembled WGS sequence"/>
</dbReference>
<organism evidence="1 2">
    <name type="scientific">Faecalibacterium cf. prausnitzii KLE1255</name>
    <dbReference type="NCBI Taxonomy" id="748224"/>
    <lineage>
        <taxon>Bacteria</taxon>
        <taxon>Bacillati</taxon>
        <taxon>Bacillota</taxon>
        <taxon>Clostridia</taxon>
        <taxon>Eubacteriales</taxon>
        <taxon>Oscillospiraceae</taxon>
        <taxon>Faecalibacterium</taxon>
    </lineage>
</organism>
<dbReference type="AlphaFoldDB" id="E2ZLK5"/>
<comment type="caution">
    <text evidence="1">The sequence shown here is derived from an EMBL/GenBank/DDBJ whole genome shotgun (WGS) entry which is preliminary data.</text>
</comment>
<dbReference type="HOGENOM" id="CLU_2734042_0_0_9"/>
<dbReference type="BioCyc" id="FCF748224-HMP:GTSS-565-MONOMER"/>
<dbReference type="EMBL" id="AECU01000188">
    <property type="protein sequence ID" value="EFQ05959.1"/>
    <property type="molecule type" value="Genomic_DNA"/>
</dbReference>
<evidence type="ECO:0000313" key="2">
    <source>
        <dbReference type="Proteomes" id="UP000006028"/>
    </source>
</evidence>
<protein>
    <submittedName>
        <fullName evidence="1">Uncharacterized protein</fullName>
    </submittedName>
</protein>
<reference evidence="1 2" key="1">
    <citation type="submission" date="2010-08" db="EMBL/GenBank/DDBJ databases">
        <authorList>
            <person name="Weinstock G."/>
            <person name="Sodergren E."/>
            <person name="Clifton S."/>
            <person name="Fulton L."/>
            <person name="Fulton B."/>
            <person name="Courtney L."/>
            <person name="Fronick C."/>
            <person name="Harrison M."/>
            <person name="Strong C."/>
            <person name="Farmer C."/>
            <person name="Delahaunty K."/>
            <person name="Markovic C."/>
            <person name="Hall O."/>
            <person name="Minx P."/>
            <person name="Tomlinson C."/>
            <person name="Mitreva M."/>
            <person name="Hou S."/>
            <person name="Chen J."/>
            <person name="Wollam A."/>
            <person name="Pepin K.H."/>
            <person name="Johnson M."/>
            <person name="Bhonagiri V."/>
            <person name="Zhang X."/>
            <person name="Suruliraj S."/>
            <person name="Warren W."/>
            <person name="Chinwalla A."/>
            <person name="Mardis E.R."/>
            <person name="Wilson R.K."/>
        </authorList>
    </citation>
    <scope>NUCLEOTIDE SEQUENCE [LARGE SCALE GENOMIC DNA]</scope>
    <source>
        <strain evidence="1 2">KLE1255</strain>
    </source>
</reference>
<gene>
    <name evidence="1" type="ORF">HMPREF9436_02564</name>
</gene>